<accession>A0AAD5P2G8</accession>
<evidence type="ECO:0000313" key="2">
    <source>
        <dbReference type="Proteomes" id="UP001064489"/>
    </source>
</evidence>
<dbReference type="Pfam" id="PF07816">
    <property type="entry name" value="DUF1645"/>
    <property type="match status" value="1"/>
</dbReference>
<proteinExistence type="predicted"/>
<sequence>MSSTDELFLNNQIRLMKLSSHLQRPQILTPTIDLVIEDDDDDDEKKTKRQDSMMRGRDLKLRCRSLHKKSRSLSLLRNWEFEWHDEGINTEREVAKNILELHERGEKIEQAVSRLIEVKGIRIFTYE</sequence>
<keyword evidence="2" id="KW-1185">Reference proteome</keyword>
<comment type="caution">
    <text evidence="1">The sequence shown here is derived from an EMBL/GenBank/DDBJ whole genome shotgun (WGS) entry which is preliminary data.</text>
</comment>
<organism evidence="1 2">
    <name type="scientific">Acer negundo</name>
    <name type="common">Box elder</name>
    <dbReference type="NCBI Taxonomy" id="4023"/>
    <lineage>
        <taxon>Eukaryota</taxon>
        <taxon>Viridiplantae</taxon>
        <taxon>Streptophyta</taxon>
        <taxon>Embryophyta</taxon>
        <taxon>Tracheophyta</taxon>
        <taxon>Spermatophyta</taxon>
        <taxon>Magnoliopsida</taxon>
        <taxon>eudicotyledons</taxon>
        <taxon>Gunneridae</taxon>
        <taxon>Pentapetalae</taxon>
        <taxon>rosids</taxon>
        <taxon>malvids</taxon>
        <taxon>Sapindales</taxon>
        <taxon>Sapindaceae</taxon>
        <taxon>Hippocastanoideae</taxon>
        <taxon>Acereae</taxon>
        <taxon>Acer</taxon>
    </lineage>
</organism>
<name>A0AAD5P2G8_ACENE</name>
<dbReference type="AlphaFoldDB" id="A0AAD5P2G8"/>
<reference evidence="1 2" key="1">
    <citation type="journal article" date="2022" name="Plant J.">
        <title>Strategies of tolerance reflected in two North American maple genomes.</title>
        <authorList>
            <person name="McEvoy S.L."/>
            <person name="Sezen U.U."/>
            <person name="Trouern-Trend A."/>
            <person name="McMahon S.M."/>
            <person name="Schaberg P.G."/>
            <person name="Yang J."/>
            <person name="Wegrzyn J.L."/>
            <person name="Swenson N.G."/>
        </authorList>
    </citation>
    <scope>NUCLEOTIDE SEQUENCE [LARGE SCALE GENOMIC DNA]</scope>
    <source>
        <strain evidence="1">91603</strain>
    </source>
</reference>
<dbReference type="InterPro" id="IPR012442">
    <property type="entry name" value="DUF1645_plant"/>
</dbReference>
<evidence type="ECO:0000313" key="1">
    <source>
        <dbReference type="EMBL" id="KAI9197628.1"/>
    </source>
</evidence>
<dbReference type="Proteomes" id="UP001064489">
    <property type="component" value="Chromosome 13"/>
</dbReference>
<gene>
    <name evidence="1" type="ORF">LWI28_001783</name>
</gene>
<protein>
    <submittedName>
        <fullName evidence="1">Uncharacterized protein</fullName>
    </submittedName>
</protein>
<dbReference type="EMBL" id="JAJSOW010000002">
    <property type="protein sequence ID" value="KAI9197628.1"/>
    <property type="molecule type" value="Genomic_DNA"/>
</dbReference>